<dbReference type="Gene3D" id="2.30.30.40">
    <property type="entry name" value="SH3 Domains"/>
    <property type="match status" value="1"/>
</dbReference>
<feature type="region of interest" description="Disordered" evidence="3">
    <location>
        <begin position="304"/>
        <end position="329"/>
    </location>
</feature>
<dbReference type="SMART" id="SM00326">
    <property type="entry name" value="SH3"/>
    <property type="match status" value="1"/>
</dbReference>
<dbReference type="VEuPathDB" id="FungiDB:TREMEDRAFT_63223"/>
<proteinExistence type="predicted"/>
<dbReference type="STRING" id="5217.A0A4Q1BIU4"/>
<dbReference type="InterPro" id="IPR001452">
    <property type="entry name" value="SH3_domain"/>
</dbReference>
<feature type="region of interest" description="Disordered" evidence="3">
    <location>
        <begin position="445"/>
        <end position="477"/>
    </location>
</feature>
<keyword evidence="1 2" id="KW-0728">SH3 domain</keyword>
<dbReference type="InterPro" id="IPR036028">
    <property type="entry name" value="SH3-like_dom_sf"/>
</dbReference>
<dbReference type="OrthoDB" id="2564892at2759"/>
<feature type="compositionally biased region" description="Low complexity" evidence="3">
    <location>
        <begin position="306"/>
        <end position="317"/>
    </location>
</feature>
<dbReference type="PROSITE" id="PS50002">
    <property type="entry name" value="SH3"/>
    <property type="match status" value="1"/>
</dbReference>
<feature type="region of interest" description="Disordered" evidence="3">
    <location>
        <begin position="249"/>
        <end position="292"/>
    </location>
</feature>
<evidence type="ECO:0000313" key="5">
    <source>
        <dbReference type="EMBL" id="RXK37588.1"/>
    </source>
</evidence>
<feature type="region of interest" description="Disordered" evidence="3">
    <location>
        <begin position="1"/>
        <end position="230"/>
    </location>
</feature>
<evidence type="ECO:0000256" key="3">
    <source>
        <dbReference type="SAM" id="MobiDB-lite"/>
    </source>
</evidence>
<sequence>MTKPNSNRLSIPLFPSSNPSPRISHTPSSSLSLPGITPSTPTTKMGTSDKPDKPEKYEKPERPTKPRSDSLMSTRPAPPSPASRPSSRPPSQIYSPHVSRDRSGSTGSRVLRRVSGASRRRSTLSNSIEPSSNPIPPTTTKTINTTSGEENVASTSENRMSVGTLKIGERSTGSIPELTEKSETRPEQPSSSTLTVDVTSGESVKIMKQGEETKGGIGEKDKQVEKGKQVEKEEIRFKIIIKDYAYPTSDNRHYGIYPLPPPPSRESRQSLGGWRFPNPLSSPNKESDKKSWSGFGLLNWKGFRRSSSSNENSPDPNSNDDEQFDESIHHFDENGNVINYDGYDSNGQVNLGGDDDDDFEINNTLDDEGYSFSDGEELEEPFGLYKAMYDFVPEGPHEIGMKEGDLMDVRGWGGGEGWVVVVIKENENEEEKTGLVPAGFIEKVEERTKTPSEMGSGEGMVDDQGGVMINEEEERKK</sequence>
<dbReference type="AlphaFoldDB" id="A0A4Q1BIU4"/>
<evidence type="ECO:0000256" key="1">
    <source>
        <dbReference type="ARBA" id="ARBA00022443"/>
    </source>
</evidence>
<feature type="compositionally biased region" description="Basic and acidic residues" evidence="3">
    <location>
        <begin position="47"/>
        <end position="68"/>
    </location>
</feature>
<comment type="caution">
    <text evidence="5">The sequence shown here is derived from an EMBL/GenBank/DDBJ whole genome shotgun (WGS) entry which is preliminary data.</text>
</comment>
<gene>
    <name evidence="5" type="ORF">M231_05130</name>
</gene>
<feature type="compositionally biased region" description="Polar residues" evidence="3">
    <location>
        <begin position="1"/>
        <end position="46"/>
    </location>
</feature>
<feature type="domain" description="SH3" evidence="4">
    <location>
        <begin position="380"/>
        <end position="446"/>
    </location>
</feature>
<feature type="compositionally biased region" description="Basic and acidic residues" evidence="3">
    <location>
        <begin position="208"/>
        <end position="230"/>
    </location>
</feature>
<name>A0A4Q1BIU4_TREME</name>
<reference evidence="5 6" key="1">
    <citation type="submission" date="2016-06" db="EMBL/GenBank/DDBJ databases">
        <title>Evolution of pathogenesis and genome organization in the Tremellales.</title>
        <authorList>
            <person name="Cuomo C."/>
            <person name="Litvintseva A."/>
            <person name="Heitman J."/>
            <person name="Chen Y."/>
            <person name="Sun S."/>
            <person name="Springer D."/>
            <person name="Dromer F."/>
            <person name="Young S."/>
            <person name="Zeng Q."/>
            <person name="Chapman S."/>
            <person name="Gujja S."/>
            <person name="Saif S."/>
            <person name="Birren B."/>
        </authorList>
    </citation>
    <scope>NUCLEOTIDE SEQUENCE [LARGE SCALE GENOMIC DNA]</scope>
    <source>
        <strain evidence="5 6">ATCC 28783</strain>
    </source>
</reference>
<feature type="compositionally biased region" description="Polar residues" evidence="3">
    <location>
        <begin position="187"/>
        <end position="202"/>
    </location>
</feature>
<protein>
    <recommendedName>
        <fullName evidence="4">SH3 domain-containing protein</fullName>
    </recommendedName>
</protein>
<keyword evidence="6" id="KW-1185">Reference proteome</keyword>
<evidence type="ECO:0000259" key="4">
    <source>
        <dbReference type="PROSITE" id="PS50002"/>
    </source>
</evidence>
<dbReference type="Proteomes" id="UP000289152">
    <property type="component" value="Unassembled WGS sequence"/>
</dbReference>
<accession>A0A4Q1BIU4</accession>
<dbReference type="EMBL" id="SDIL01000065">
    <property type="protein sequence ID" value="RXK37588.1"/>
    <property type="molecule type" value="Genomic_DNA"/>
</dbReference>
<dbReference type="SUPFAM" id="SSF50044">
    <property type="entry name" value="SH3-domain"/>
    <property type="match status" value="1"/>
</dbReference>
<evidence type="ECO:0000256" key="2">
    <source>
        <dbReference type="PROSITE-ProRule" id="PRU00192"/>
    </source>
</evidence>
<evidence type="ECO:0000313" key="6">
    <source>
        <dbReference type="Proteomes" id="UP000289152"/>
    </source>
</evidence>
<dbReference type="InParanoid" id="A0A4Q1BIU4"/>
<feature type="compositionally biased region" description="Low complexity" evidence="3">
    <location>
        <begin position="125"/>
        <end position="147"/>
    </location>
</feature>
<feature type="compositionally biased region" description="Polar residues" evidence="3">
    <location>
        <begin position="148"/>
        <end position="161"/>
    </location>
</feature>
<organism evidence="5 6">
    <name type="scientific">Tremella mesenterica</name>
    <name type="common">Jelly fungus</name>
    <dbReference type="NCBI Taxonomy" id="5217"/>
    <lineage>
        <taxon>Eukaryota</taxon>
        <taxon>Fungi</taxon>
        <taxon>Dikarya</taxon>
        <taxon>Basidiomycota</taxon>
        <taxon>Agaricomycotina</taxon>
        <taxon>Tremellomycetes</taxon>
        <taxon>Tremellales</taxon>
        <taxon>Tremellaceae</taxon>
        <taxon>Tremella</taxon>
    </lineage>
</organism>